<protein>
    <submittedName>
        <fullName evidence="1">Uncharacterized protein</fullName>
    </submittedName>
</protein>
<comment type="caution">
    <text evidence="1">The sequence shown here is derived from an EMBL/GenBank/DDBJ whole genome shotgun (WGS) entry which is preliminary data.</text>
</comment>
<gene>
    <name evidence="1" type="ORF">EZS27_001779</name>
</gene>
<name>A0A5J4SZ18_9ZZZZ</name>
<evidence type="ECO:0000313" key="1">
    <source>
        <dbReference type="EMBL" id="KAA6350932.1"/>
    </source>
</evidence>
<dbReference type="EMBL" id="SNRY01000021">
    <property type="protein sequence ID" value="KAA6350932.1"/>
    <property type="molecule type" value="Genomic_DNA"/>
</dbReference>
<sequence length="77" mass="9150">MYNKEKCRKLTDRILTVVKASEKDMVVVNKIDLYNIMIELDLYDISFNSIAGLRKELNFNNYKLIEKSNKHLKIKKL</sequence>
<dbReference type="AlphaFoldDB" id="A0A5J4SZ18"/>
<reference evidence="1" key="1">
    <citation type="submission" date="2019-03" db="EMBL/GenBank/DDBJ databases">
        <title>Single cell metagenomics reveals metabolic interactions within the superorganism composed of flagellate Streblomastix strix and complex community of Bacteroidetes bacteria on its surface.</title>
        <authorList>
            <person name="Treitli S.C."/>
            <person name="Kolisko M."/>
            <person name="Husnik F."/>
            <person name="Keeling P."/>
            <person name="Hampl V."/>
        </authorList>
    </citation>
    <scope>NUCLEOTIDE SEQUENCE</scope>
    <source>
        <strain evidence="1">STM</strain>
    </source>
</reference>
<accession>A0A5J4SZ18</accession>
<organism evidence="1">
    <name type="scientific">termite gut metagenome</name>
    <dbReference type="NCBI Taxonomy" id="433724"/>
    <lineage>
        <taxon>unclassified sequences</taxon>
        <taxon>metagenomes</taxon>
        <taxon>organismal metagenomes</taxon>
    </lineage>
</organism>
<proteinExistence type="predicted"/>